<evidence type="ECO:0000256" key="9">
    <source>
        <dbReference type="ARBA" id="ARBA00023315"/>
    </source>
</evidence>
<keyword evidence="3" id="KW-0808">Transferase</keyword>
<keyword evidence="4" id="KW-0479">Metal-binding</keyword>
<dbReference type="GO" id="GO:0007064">
    <property type="term" value="P:mitotic sister chromatid cohesion"/>
    <property type="evidence" value="ECO:0007669"/>
    <property type="project" value="TreeGrafter"/>
</dbReference>
<evidence type="ECO:0000256" key="5">
    <source>
        <dbReference type="ARBA" id="ARBA00022771"/>
    </source>
</evidence>
<dbReference type="PANTHER" id="PTHR45884:SF2">
    <property type="entry name" value="N-ACETYLTRANSFERASE ECO"/>
    <property type="match status" value="1"/>
</dbReference>
<keyword evidence="11" id="KW-1185">Reference proteome</keyword>
<organism evidence="10 11">
    <name type="scientific">Daphnia magna</name>
    <dbReference type="NCBI Taxonomy" id="35525"/>
    <lineage>
        <taxon>Eukaryota</taxon>
        <taxon>Metazoa</taxon>
        <taxon>Ecdysozoa</taxon>
        <taxon>Arthropoda</taxon>
        <taxon>Crustacea</taxon>
        <taxon>Branchiopoda</taxon>
        <taxon>Diplostraca</taxon>
        <taxon>Cladocera</taxon>
        <taxon>Anomopoda</taxon>
        <taxon>Daphniidae</taxon>
        <taxon>Daphnia</taxon>
    </lineage>
</organism>
<evidence type="ECO:0000256" key="3">
    <source>
        <dbReference type="ARBA" id="ARBA00022679"/>
    </source>
</evidence>
<keyword evidence="9" id="KW-0012">Acyltransferase</keyword>
<reference evidence="10 11" key="1">
    <citation type="submission" date="2016-03" db="EMBL/GenBank/DDBJ databases">
        <title>EvidentialGene: Evidence-directed Construction of Genes on Genomes.</title>
        <authorList>
            <person name="Gilbert D.G."/>
            <person name="Choi J.-H."/>
            <person name="Mockaitis K."/>
            <person name="Colbourne J."/>
            <person name="Pfrender M."/>
        </authorList>
    </citation>
    <scope>NUCLEOTIDE SEQUENCE [LARGE SCALE GENOMIC DNA]</scope>
    <source>
        <strain evidence="10 11">Xinb3</strain>
        <tissue evidence="10">Complete organism</tissue>
    </source>
</reference>
<dbReference type="GO" id="GO:0061733">
    <property type="term" value="F:protein-lysine-acetyltransferase activity"/>
    <property type="evidence" value="ECO:0007669"/>
    <property type="project" value="TreeGrafter"/>
</dbReference>
<comment type="similarity">
    <text evidence="2">Belongs to the acetyltransferase family. ECO subfamily.</text>
</comment>
<accession>A0A164MYY9</accession>
<keyword evidence="5" id="KW-0863">Zinc-finger</keyword>
<dbReference type="AlphaFoldDB" id="A0A164MYY9"/>
<sequence>MDTPSPEFRRTHLSRLTTPKSGACRKIMNSPAFLVNKTTDFSELSMSPLQLLDSPVQAVLMTPTTSSGESSSRKSHRYLKQTSTPSQEMIQDTPGNKNKAFFITTNAYVGIKAKRRLIEEECHHTLHLPTKNENMVKETTVQVSAAKRQKTSPKVSVPTMLKLSRSKKRIAGQINSGVSHRIRWTGKKVKPSMSLSLSEFKKTKAEGVIKNPFDPLNRTVPTSLEMCVSISDHDTLNTESIQGINVSVPIRPLLQVQTLKSPGPKALGKENKNHTISPKIITRNWNVRYQKDTRERKFFKSRGTEQEASNRVVTVSVNENLKLQVHEKPVAFIRRSPRKSPCKQVVREAPTTSEDQNFLNQDWDDDIAESMDISCNIQEILNGLSEDESTEKDAPIQEVKGKEHVATSKLFPLFCNNSSKPSEPITENRAVRKMNVKAQWVRALKDGGNQRILDAGQKKFGAVQCPECMMVYHVKDPEDELIHVGLHQVVNDTLKFAGWKKERVLRRFNAEGYIIAVHHGDAVHCWKKIENVLTKVVDNELGFSEIGIRNPETTKVYLYIADKKIIGVLVAHGVTQGYRMIPSTGASSGKCCSADPSPALCGISRIWVLPTFRRRKTASRLLDAMRTEFVYGKIISTDELAFSDPTENGLAFAQSYTKREDFLVYNM</sequence>
<dbReference type="Pfam" id="PF13880">
    <property type="entry name" value="Acetyltransf_13"/>
    <property type="match status" value="1"/>
</dbReference>
<comment type="caution">
    <text evidence="10">The sequence shown here is derived from an EMBL/GenBank/DDBJ whole genome shotgun (WGS) entry which is preliminary data.</text>
</comment>
<evidence type="ECO:0000256" key="6">
    <source>
        <dbReference type="ARBA" id="ARBA00022833"/>
    </source>
</evidence>
<dbReference type="PANTHER" id="PTHR45884">
    <property type="entry name" value="N-ACETYLTRANSFERASE ECO"/>
    <property type="match status" value="1"/>
</dbReference>
<gene>
    <name evidence="10" type="ORF">APZ42_031298</name>
</gene>
<keyword evidence="7" id="KW-0539">Nucleus</keyword>
<name>A0A164MYY9_9CRUS</name>
<evidence type="ECO:0000313" key="10">
    <source>
        <dbReference type="EMBL" id="KZS05503.1"/>
    </source>
</evidence>
<evidence type="ECO:0000256" key="2">
    <source>
        <dbReference type="ARBA" id="ARBA00005816"/>
    </source>
</evidence>
<evidence type="ECO:0000256" key="1">
    <source>
        <dbReference type="ARBA" id="ARBA00004123"/>
    </source>
</evidence>
<evidence type="ECO:0000256" key="8">
    <source>
        <dbReference type="ARBA" id="ARBA00023306"/>
    </source>
</evidence>
<dbReference type="Proteomes" id="UP000076858">
    <property type="component" value="Unassembled WGS sequence"/>
</dbReference>
<dbReference type="GO" id="GO:0005634">
    <property type="term" value="C:nucleus"/>
    <property type="evidence" value="ECO:0007669"/>
    <property type="project" value="UniProtKB-SubCell"/>
</dbReference>
<evidence type="ECO:0000313" key="11">
    <source>
        <dbReference type="Proteomes" id="UP000076858"/>
    </source>
</evidence>
<dbReference type="EMBL" id="LRGB01002915">
    <property type="protein sequence ID" value="KZS05503.1"/>
    <property type="molecule type" value="Genomic_DNA"/>
</dbReference>
<dbReference type="OrthoDB" id="428854at2759"/>
<dbReference type="InterPro" id="IPR028005">
    <property type="entry name" value="AcTrfase_ESCO_Znf_dom"/>
</dbReference>
<dbReference type="GO" id="GO:0000785">
    <property type="term" value="C:chromatin"/>
    <property type="evidence" value="ECO:0007669"/>
    <property type="project" value="TreeGrafter"/>
</dbReference>
<comment type="subcellular location">
    <subcellularLocation>
        <location evidence="1">Nucleus</location>
    </subcellularLocation>
</comment>
<dbReference type="GO" id="GO:0008270">
    <property type="term" value="F:zinc ion binding"/>
    <property type="evidence" value="ECO:0007669"/>
    <property type="project" value="UniProtKB-KW"/>
</dbReference>
<keyword evidence="8" id="KW-0131">Cell cycle</keyword>
<dbReference type="STRING" id="35525.A0A164MYY9"/>
<protein>
    <submittedName>
        <fullName evidence="10">Uncharacterized protein</fullName>
    </submittedName>
</protein>
<evidence type="ECO:0000256" key="7">
    <source>
        <dbReference type="ARBA" id="ARBA00023242"/>
    </source>
</evidence>
<proteinExistence type="inferred from homology"/>
<dbReference type="InterPro" id="IPR028009">
    <property type="entry name" value="ESCO_Acetyltransf_dom"/>
</dbReference>
<keyword evidence="6" id="KW-0862">Zinc</keyword>
<dbReference type="Pfam" id="PF13878">
    <property type="entry name" value="zf-C2H2_3"/>
    <property type="match status" value="1"/>
</dbReference>
<evidence type="ECO:0000256" key="4">
    <source>
        <dbReference type="ARBA" id="ARBA00022723"/>
    </source>
</evidence>